<dbReference type="Proteomes" id="UP001055153">
    <property type="component" value="Unassembled WGS sequence"/>
</dbReference>
<evidence type="ECO:0000313" key="3">
    <source>
        <dbReference type="EMBL" id="GJE04235.1"/>
    </source>
</evidence>
<proteinExistence type="predicted"/>
<feature type="region of interest" description="Disordered" evidence="1">
    <location>
        <begin position="81"/>
        <end position="117"/>
    </location>
</feature>
<gene>
    <name evidence="3" type="ORF">GMJLKIPL_6196</name>
</gene>
<sequence length="117" mass="12001">MMRTLVLAATAALPLIGSAHAESVKPAQAKSLDLGPLAGVAYYTVEPRGHRVVVTLAPRAAAPAVRFEAVLASGQSMTVSTPRQAGAASRAVEISRDGDTVSVRPAPDAVQETASLR</sequence>
<dbReference type="EMBL" id="BPQQ01000108">
    <property type="protein sequence ID" value="GJE04235.1"/>
    <property type="molecule type" value="Genomic_DNA"/>
</dbReference>
<evidence type="ECO:0000313" key="4">
    <source>
        <dbReference type="Proteomes" id="UP001055153"/>
    </source>
</evidence>
<dbReference type="RefSeq" id="WP_238241597.1">
    <property type="nucleotide sequence ID" value="NZ_BPQQ01000108.1"/>
</dbReference>
<feature type="signal peptide" evidence="2">
    <location>
        <begin position="1"/>
        <end position="21"/>
    </location>
</feature>
<protein>
    <submittedName>
        <fullName evidence="3">Uncharacterized protein</fullName>
    </submittedName>
</protein>
<reference evidence="3" key="1">
    <citation type="journal article" date="2021" name="Front. Microbiol.">
        <title>Comprehensive Comparative Genomics and Phenotyping of Methylobacterium Species.</title>
        <authorList>
            <person name="Alessa O."/>
            <person name="Ogura Y."/>
            <person name="Fujitani Y."/>
            <person name="Takami H."/>
            <person name="Hayashi T."/>
            <person name="Sahin N."/>
            <person name="Tani A."/>
        </authorList>
    </citation>
    <scope>NUCLEOTIDE SEQUENCE</scope>
    <source>
        <strain evidence="3">DSM 17168</strain>
    </source>
</reference>
<organism evidence="3 4">
    <name type="scientific">Methylobacterium isbiliense</name>
    <dbReference type="NCBI Taxonomy" id="315478"/>
    <lineage>
        <taxon>Bacteria</taxon>
        <taxon>Pseudomonadati</taxon>
        <taxon>Pseudomonadota</taxon>
        <taxon>Alphaproteobacteria</taxon>
        <taxon>Hyphomicrobiales</taxon>
        <taxon>Methylobacteriaceae</taxon>
        <taxon>Methylobacterium</taxon>
    </lineage>
</organism>
<reference evidence="3" key="2">
    <citation type="submission" date="2021-08" db="EMBL/GenBank/DDBJ databases">
        <authorList>
            <person name="Tani A."/>
            <person name="Ola A."/>
            <person name="Ogura Y."/>
            <person name="Katsura K."/>
            <person name="Hayashi T."/>
        </authorList>
    </citation>
    <scope>NUCLEOTIDE SEQUENCE</scope>
    <source>
        <strain evidence="3">DSM 17168</strain>
    </source>
</reference>
<keyword evidence="2" id="KW-0732">Signal</keyword>
<evidence type="ECO:0000256" key="2">
    <source>
        <dbReference type="SAM" id="SignalP"/>
    </source>
</evidence>
<name>A0ABQ4SQU2_9HYPH</name>
<comment type="caution">
    <text evidence="3">The sequence shown here is derived from an EMBL/GenBank/DDBJ whole genome shotgun (WGS) entry which is preliminary data.</text>
</comment>
<keyword evidence="4" id="KW-1185">Reference proteome</keyword>
<accession>A0ABQ4SQU2</accession>
<evidence type="ECO:0000256" key="1">
    <source>
        <dbReference type="SAM" id="MobiDB-lite"/>
    </source>
</evidence>
<feature type="chain" id="PRO_5046738254" evidence="2">
    <location>
        <begin position="22"/>
        <end position="117"/>
    </location>
</feature>